<feature type="transmembrane region" description="Helical" evidence="1">
    <location>
        <begin position="28"/>
        <end position="49"/>
    </location>
</feature>
<evidence type="ECO:0000313" key="4">
    <source>
        <dbReference type="Proteomes" id="UP001521931"/>
    </source>
</evidence>
<evidence type="ECO:0000256" key="1">
    <source>
        <dbReference type="SAM" id="Phobius"/>
    </source>
</evidence>
<reference evidence="3 4" key="1">
    <citation type="submission" date="2022-02" db="EMBL/GenBank/DDBJ databases">
        <title>Uncovering new skin microbiome diversity through culturing and metagenomics.</title>
        <authorList>
            <person name="Conlan S."/>
            <person name="Deming C."/>
            <person name="Nisc Comparative Sequencing Program N."/>
            <person name="Segre J.A."/>
        </authorList>
    </citation>
    <scope>NUCLEOTIDE SEQUENCE [LARGE SCALE GENOMIC DNA]</scope>
    <source>
        <strain evidence="3 4">ACRQZ</strain>
    </source>
</reference>
<keyword evidence="1" id="KW-0812">Transmembrane</keyword>
<protein>
    <submittedName>
        <fullName evidence="3">LssY C-terminal domain-containing protein</fullName>
    </submittedName>
</protein>
<keyword evidence="1" id="KW-0472">Membrane</keyword>
<proteinExistence type="predicted"/>
<dbReference type="InterPro" id="IPR025902">
    <property type="entry name" value="LssY-like-C_dom"/>
</dbReference>
<feature type="transmembrane region" description="Helical" evidence="1">
    <location>
        <begin position="381"/>
        <end position="400"/>
    </location>
</feature>
<name>A0ABS9Q394_9MICO</name>
<dbReference type="Pfam" id="PF14067">
    <property type="entry name" value="LssY_C"/>
    <property type="match status" value="1"/>
</dbReference>
<keyword evidence="4" id="KW-1185">Reference proteome</keyword>
<organism evidence="3 4">
    <name type="scientific">Arsenicicoccus bolidensis</name>
    <dbReference type="NCBI Taxonomy" id="229480"/>
    <lineage>
        <taxon>Bacteria</taxon>
        <taxon>Bacillati</taxon>
        <taxon>Actinomycetota</taxon>
        <taxon>Actinomycetes</taxon>
        <taxon>Micrococcales</taxon>
        <taxon>Intrasporangiaceae</taxon>
        <taxon>Arsenicicoccus</taxon>
    </lineage>
</organism>
<evidence type="ECO:0000259" key="2">
    <source>
        <dbReference type="Pfam" id="PF14067"/>
    </source>
</evidence>
<accession>A0ABS9Q394</accession>
<feature type="transmembrane region" description="Helical" evidence="1">
    <location>
        <begin position="406"/>
        <end position="425"/>
    </location>
</feature>
<sequence>MTRPAPVYEHPPTKVNDGSLRGRRLVDLIENLFFAVTTGLTFAFGVVLRRESTTSLVHVSYLVLLWAAMAYLALPRLHRILTTMYVPDYFIGRARTTDGLLGDPVNLAFTGSAEQIHAAMQRAGWVLADPVDLTSSARIISSSLSRRSYPEAPVRPLLLFGEIQAFAYQQEVEGNPAQRHHVRFWPCPEGWLLPGGHQVDWLAAGTYDRSVGLSLFTLQVTHKIDRDIDVERDYIVDTVAYAVPESSVTVIEDFSTGYHHRNGGGDAVATDGDLPVVDVSHVTDLPEELVPEPLDALHDVGRRPFSIIAAVVLGAIALGVTVGISVVRLAAGDVSGVLGEGVTSDLRTTTTVALLAYYLVIVATFALLAWKTYLGRRWARLCLVVLLTVTLMTEFAQAFSNPNQTLGSMLSLSADLLTIYALTSLSARQWTSPRRHAGVR</sequence>
<keyword evidence="1" id="KW-1133">Transmembrane helix</keyword>
<dbReference type="RefSeq" id="WP_239263301.1">
    <property type="nucleotide sequence ID" value="NZ_JAKRCV010000014.1"/>
</dbReference>
<gene>
    <name evidence="3" type="ORF">MHL29_06540</name>
</gene>
<feature type="domain" description="LssY-like C-terminal" evidence="2">
    <location>
        <begin position="85"/>
        <end position="274"/>
    </location>
</feature>
<dbReference type="Proteomes" id="UP001521931">
    <property type="component" value="Unassembled WGS sequence"/>
</dbReference>
<evidence type="ECO:0000313" key="3">
    <source>
        <dbReference type="EMBL" id="MCG7321553.1"/>
    </source>
</evidence>
<comment type="caution">
    <text evidence="3">The sequence shown here is derived from an EMBL/GenBank/DDBJ whole genome shotgun (WGS) entry which is preliminary data.</text>
</comment>
<feature type="transmembrane region" description="Helical" evidence="1">
    <location>
        <begin position="307"/>
        <end position="331"/>
    </location>
</feature>
<feature type="transmembrane region" description="Helical" evidence="1">
    <location>
        <begin position="351"/>
        <end position="369"/>
    </location>
</feature>
<feature type="transmembrane region" description="Helical" evidence="1">
    <location>
        <begin position="55"/>
        <end position="74"/>
    </location>
</feature>
<dbReference type="EMBL" id="JAKRCV010000014">
    <property type="protein sequence ID" value="MCG7321553.1"/>
    <property type="molecule type" value="Genomic_DNA"/>
</dbReference>